<dbReference type="RefSeq" id="WP_040579179.1">
    <property type="nucleotide sequence ID" value="NZ_CP044331.1"/>
</dbReference>
<dbReference type="Proteomes" id="UP000422569">
    <property type="component" value="Chromosome"/>
</dbReference>
<reference evidence="1 2" key="1">
    <citation type="submission" date="2019-09" db="EMBL/GenBank/DDBJ databases">
        <title>Isolation and complete genome sequencing of Methylocystis species.</title>
        <authorList>
            <person name="Rumah B.L."/>
            <person name="Stead C.E."/>
            <person name="Stevens B.C."/>
            <person name="Minton N.P."/>
            <person name="Grosse-Honebrink A."/>
            <person name="Zhang Y."/>
        </authorList>
    </citation>
    <scope>NUCLEOTIDE SEQUENCE [LARGE SCALE GENOMIC DNA]</scope>
    <source>
        <strain evidence="1 2">BRCS2</strain>
    </source>
</reference>
<evidence type="ECO:0000313" key="1">
    <source>
        <dbReference type="EMBL" id="QGM97269.1"/>
    </source>
</evidence>
<organism evidence="1 2">
    <name type="scientific">Methylocystis parvus</name>
    <dbReference type="NCBI Taxonomy" id="134"/>
    <lineage>
        <taxon>Bacteria</taxon>
        <taxon>Pseudomonadati</taxon>
        <taxon>Pseudomonadota</taxon>
        <taxon>Alphaproteobacteria</taxon>
        <taxon>Hyphomicrobiales</taxon>
        <taxon>Methylocystaceae</taxon>
        <taxon>Methylocystis</taxon>
    </lineage>
</organism>
<sequence>MTPRDPHARNCGDEREQLELFRALPGELAPRDAQDLMAYPFFSLAKSKRTTPIDFRTAQIAIKVEASAEHGMATIWDADVLIWAASQIVQARDRGLKTSRLMATTPYEILTFTGRATGARDYQRLRAAFDRLQSTSVVTSIRQTTERRRRRFSWINEWKETADPSGRPLGVELIVPDWFYEGVLNEALVLTIDRAYFGLTGGLERWLYRLVRKHAGNQQGGWTFDFAHLHAKSGALSPLKHFAFDLRDIVRRQPIPNYRLDIRRGPFDRELLIFTPLTADPLERAVQRLDRRLAAVEKL</sequence>
<proteinExistence type="predicted"/>
<dbReference type="Pfam" id="PF10134">
    <property type="entry name" value="RPA"/>
    <property type="match status" value="1"/>
</dbReference>
<dbReference type="InterPro" id="IPR018777">
    <property type="entry name" value="Replication_initiator_prot_A"/>
</dbReference>
<evidence type="ECO:0000313" key="2">
    <source>
        <dbReference type="Proteomes" id="UP000422569"/>
    </source>
</evidence>
<dbReference type="KEGG" id="mpar:F7D14_07140"/>
<protein>
    <submittedName>
        <fullName evidence="1">Replication initiator protein A</fullName>
    </submittedName>
</protein>
<dbReference type="EMBL" id="CP044331">
    <property type="protein sequence ID" value="QGM97269.1"/>
    <property type="molecule type" value="Genomic_DNA"/>
</dbReference>
<name>A0A6B8M6E8_9HYPH</name>
<keyword evidence="2" id="KW-1185">Reference proteome</keyword>
<accession>A0A6B8M6E8</accession>
<gene>
    <name evidence="1" type="ORF">F7D14_07140</name>
</gene>
<dbReference type="AlphaFoldDB" id="A0A6B8M6E8"/>